<gene>
    <name evidence="1" type="ORF">SAMN05216490_4048</name>
</gene>
<evidence type="ECO:0000313" key="1">
    <source>
        <dbReference type="EMBL" id="SDT56075.1"/>
    </source>
</evidence>
<accession>A0A1H2BCU1</accession>
<dbReference type="EMBL" id="LT629740">
    <property type="protein sequence ID" value="SDT56075.1"/>
    <property type="molecule type" value="Genomic_DNA"/>
</dbReference>
<protein>
    <submittedName>
        <fullName evidence="1">Uncharacterized protein</fullName>
    </submittedName>
</protein>
<evidence type="ECO:0000313" key="2">
    <source>
        <dbReference type="Proteomes" id="UP000199679"/>
    </source>
</evidence>
<dbReference type="AlphaFoldDB" id="A0A1H2BCU1"/>
<proteinExistence type="predicted"/>
<keyword evidence="2" id="KW-1185">Reference proteome</keyword>
<reference evidence="1 2" key="1">
    <citation type="submission" date="2016-10" db="EMBL/GenBank/DDBJ databases">
        <authorList>
            <person name="de Groot N.N."/>
        </authorList>
    </citation>
    <scope>NUCLEOTIDE SEQUENCE [LARGE SCALE GENOMIC DNA]</scope>
    <source>
        <strain evidence="1 2">MP1X4</strain>
    </source>
</reference>
<dbReference type="Proteomes" id="UP000199679">
    <property type="component" value="Chromosome I"/>
</dbReference>
<organism evidence="1 2">
    <name type="scientific">Mucilaginibacter mallensis</name>
    <dbReference type="NCBI Taxonomy" id="652787"/>
    <lineage>
        <taxon>Bacteria</taxon>
        <taxon>Pseudomonadati</taxon>
        <taxon>Bacteroidota</taxon>
        <taxon>Sphingobacteriia</taxon>
        <taxon>Sphingobacteriales</taxon>
        <taxon>Sphingobacteriaceae</taxon>
        <taxon>Mucilaginibacter</taxon>
    </lineage>
</organism>
<sequence>MFEKKRLISFVSLGLLRKFVDNIYTAALPIPPDVITLSGIHQYFAIL</sequence>
<name>A0A1H2BCU1_MUCMA</name>